<sequence>MTSLDDFARAKLDRIRAAALDRRTVPTVRDARAGVTREGRRLISFSCNDYLNLAHHPEVKARAREAIELYGTGAAASRMVTGDHPLMGELETRLARLKGTEAALVFGSGFLANIGIIPCFTGPDDVIFMDELCHACLFAGAKLSAATVHVFRHNDMAHLAELLATHRGQHPHALILTDGVFSMDGDLAPLDQLGPLAEAHDAWLLTDDAHGVGVLGAGRGSSFIGSEKARVPLQMGTLSKAIGSYGGYLCASTPVIDFVRNRARSIVFTTGLPPASAAAAIAALDIIECDAALRAEPVRKARLFAARLGLPTPETCIVPVIIGAADQALAASKALEAQGFLVVAIRPPTVAEGTARLRITFTAAHDDADVIRLTEAITALAILPARPETV</sequence>
<comment type="function">
    <text evidence="10">Catalyzes the decarboxylative condensation of pimeloyl-[acyl-carrier protein] and L-alanine to produce 8-amino-7-oxononanoate (AON), [acyl-carrier protein], and carbon dioxide.</text>
</comment>
<evidence type="ECO:0000256" key="10">
    <source>
        <dbReference type="RuleBase" id="RU003693"/>
    </source>
</evidence>
<evidence type="ECO:0000256" key="3">
    <source>
        <dbReference type="ARBA" id="ARBA00010008"/>
    </source>
</evidence>
<reference evidence="12" key="1">
    <citation type="submission" date="2022-08" db="EMBL/GenBank/DDBJ databases">
        <authorList>
            <person name="Vandamme P."/>
            <person name="Hettiarachchi A."/>
            <person name="Peeters C."/>
            <person name="Cnockaert M."/>
            <person name="Carlier A."/>
        </authorList>
    </citation>
    <scope>NUCLEOTIDE SEQUENCE</scope>
    <source>
        <strain evidence="12">LMG 31809</strain>
    </source>
</reference>
<evidence type="ECO:0000256" key="9">
    <source>
        <dbReference type="PIRSR" id="PIRSR604723-51"/>
    </source>
</evidence>
<dbReference type="EC" id="2.3.1.47" evidence="10"/>
<keyword evidence="7 9" id="KW-0663">Pyridoxal phosphate</keyword>
<reference evidence="12" key="2">
    <citation type="journal article" date="2023" name="Syst. Appl. Microbiol.">
        <title>Govania unica gen. nov., sp. nov., a rare biosphere bacterium that represents a novel family in the class Alphaproteobacteria.</title>
        <authorList>
            <person name="Vandamme P."/>
            <person name="Peeters C."/>
            <person name="Hettiarachchi A."/>
            <person name="Cnockaert M."/>
            <person name="Carlier A."/>
        </authorList>
    </citation>
    <scope>NUCLEOTIDE SEQUENCE</scope>
    <source>
        <strain evidence="12">LMG 31809</strain>
    </source>
</reference>
<dbReference type="Gene3D" id="3.90.1150.10">
    <property type="entry name" value="Aspartate Aminotransferase, domain 1"/>
    <property type="match status" value="1"/>
</dbReference>
<dbReference type="InterPro" id="IPR015421">
    <property type="entry name" value="PyrdxlP-dep_Trfase_major"/>
</dbReference>
<comment type="subunit">
    <text evidence="4 10">Homodimer.</text>
</comment>
<dbReference type="GO" id="GO:0008710">
    <property type="term" value="F:8-amino-7-oxononanoate synthase activity"/>
    <property type="evidence" value="ECO:0007669"/>
    <property type="project" value="UniProtKB-UniRule"/>
</dbReference>
<keyword evidence="13" id="KW-1185">Reference proteome</keyword>
<dbReference type="PANTHER" id="PTHR13693:SF100">
    <property type="entry name" value="8-AMINO-7-OXONONANOATE SYNTHASE"/>
    <property type="match status" value="1"/>
</dbReference>
<dbReference type="CDD" id="cd06454">
    <property type="entry name" value="KBL_like"/>
    <property type="match status" value="1"/>
</dbReference>
<organism evidence="12 13">
    <name type="scientific">Govanella unica</name>
    <dbReference type="NCBI Taxonomy" id="2975056"/>
    <lineage>
        <taxon>Bacteria</taxon>
        <taxon>Pseudomonadati</taxon>
        <taxon>Pseudomonadota</taxon>
        <taxon>Alphaproteobacteria</taxon>
        <taxon>Emcibacterales</taxon>
        <taxon>Govanellaceae</taxon>
        <taxon>Govanella</taxon>
    </lineage>
</organism>
<dbReference type="Proteomes" id="UP001141619">
    <property type="component" value="Unassembled WGS sequence"/>
</dbReference>
<dbReference type="InterPro" id="IPR015422">
    <property type="entry name" value="PyrdxlP-dep_Trfase_small"/>
</dbReference>
<dbReference type="InterPro" id="IPR004839">
    <property type="entry name" value="Aminotransferase_I/II_large"/>
</dbReference>
<dbReference type="Pfam" id="PF00155">
    <property type="entry name" value="Aminotran_1_2"/>
    <property type="match status" value="1"/>
</dbReference>
<evidence type="ECO:0000259" key="11">
    <source>
        <dbReference type="Pfam" id="PF00155"/>
    </source>
</evidence>
<evidence type="ECO:0000256" key="7">
    <source>
        <dbReference type="ARBA" id="ARBA00022898"/>
    </source>
</evidence>
<comment type="cofactor">
    <cofactor evidence="1 9 10">
        <name>pyridoxal 5'-phosphate</name>
        <dbReference type="ChEBI" id="CHEBI:597326"/>
    </cofactor>
</comment>
<evidence type="ECO:0000256" key="4">
    <source>
        <dbReference type="ARBA" id="ARBA00011738"/>
    </source>
</evidence>
<proteinExistence type="inferred from homology"/>
<gene>
    <name evidence="12" type="primary">bioF</name>
    <name evidence="12" type="ORF">NYP16_00725</name>
</gene>
<protein>
    <recommendedName>
        <fullName evidence="10">8-amino-7-ketopelargonate synthase</fullName>
        <ecNumber evidence="10">2.3.1.47</ecNumber>
    </recommendedName>
</protein>
<name>A0A9X3Z5X3_9PROT</name>
<evidence type="ECO:0000256" key="5">
    <source>
        <dbReference type="ARBA" id="ARBA00022679"/>
    </source>
</evidence>
<dbReference type="InterPro" id="IPR050087">
    <property type="entry name" value="AON_synthase_class-II"/>
</dbReference>
<evidence type="ECO:0000313" key="13">
    <source>
        <dbReference type="Proteomes" id="UP001141619"/>
    </source>
</evidence>
<evidence type="ECO:0000313" key="12">
    <source>
        <dbReference type="EMBL" id="MDA5192482.1"/>
    </source>
</evidence>
<feature type="modified residue" description="N6-(pyridoxal phosphate)lysine" evidence="9">
    <location>
        <position position="240"/>
    </location>
</feature>
<comment type="similarity">
    <text evidence="3 10">Belongs to the class-II pyridoxal-phosphate-dependent aminotransferase family. BioF subfamily.</text>
</comment>
<dbReference type="EMBL" id="JANWOI010000001">
    <property type="protein sequence ID" value="MDA5192482.1"/>
    <property type="molecule type" value="Genomic_DNA"/>
</dbReference>
<dbReference type="GO" id="GO:0030170">
    <property type="term" value="F:pyridoxal phosphate binding"/>
    <property type="evidence" value="ECO:0007669"/>
    <property type="project" value="InterPro"/>
</dbReference>
<dbReference type="InterPro" id="IPR015424">
    <property type="entry name" value="PyrdxlP-dep_Trfase"/>
</dbReference>
<keyword evidence="5 10" id="KW-0808">Transferase</keyword>
<feature type="domain" description="Aminotransferase class I/classII large" evidence="11">
    <location>
        <begin position="42"/>
        <end position="377"/>
    </location>
</feature>
<dbReference type="InterPro" id="IPR001917">
    <property type="entry name" value="Aminotrans_II_pyridoxalP_BS"/>
</dbReference>
<keyword evidence="12" id="KW-0012">Acyltransferase</keyword>
<comment type="caution">
    <text evidence="12">The sequence shown here is derived from an EMBL/GenBank/DDBJ whole genome shotgun (WGS) entry which is preliminary data.</text>
</comment>
<comment type="catalytic activity">
    <reaction evidence="8 10">
        <text>6-carboxyhexanoyl-[ACP] + L-alanine + H(+) = (8S)-8-amino-7-oxononanoate + holo-[ACP] + CO2</text>
        <dbReference type="Rhea" id="RHEA:42288"/>
        <dbReference type="Rhea" id="RHEA-COMP:9685"/>
        <dbReference type="Rhea" id="RHEA-COMP:9955"/>
        <dbReference type="ChEBI" id="CHEBI:15378"/>
        <dbReference type="ChEBI" id="CHEBI:16526"/>
        <dbReference type="ChEBI" id="CHEBI:57972"/>
        <dbReference type="ChEBI" id="CHEBI:64479"/>
        <dbReference type="ChEBI" id="CHEBI:78846"/>
        <dbReference type="ChEBI" id="CHEBI:149468"/>
        <dbReference type="EC" id="2.3.1.47"/>
    </reaction>
</comment>
<keyword evidence="6" id="KW-0093">Biotin biosynthesis</keyword>
<dbReference type="AlphaFoldDB" id="A0A9X3Z5X3"/>
<evidence type="ECO:0000256" key="8">
    <source>
        <dbReference type="ARBA" id="ARBA00047715"/>
    </source>
</evidence>
<dbReference type="PANTHER" id="PTHR13693">
    <property type="entry name" value="CLASS II AMINOTRANSFERASE/8-AMINO-7-OXONONANOATE SYNTHASE"/>
    <property type="match status" value="1"/>
</dbReference>
<dbReference type="SUPFAM" id="SSF53383">
    <property type="entry name" value="PLP-dependent transferases"/>
    <property type="match status" value="1"/>
</dbReference>
<dbReference type="Gene3D" id="3.40.640.10">
    <property type="entry name" value="Type I PLP-dependent aspartate aminotransferase-like (Major domain)"/>
    <property type="match status" value="1"/>
</dbReference>
<evidence type="ECO:0000256" key="2">
    <source>
        <dbReference type="ARBA" id="ARBA00004746"/>
    </source>
</evidence>
<dbReference type="RefSeq" id="WP_274942189.1">
    <property type="nucleotide sequence ID" value="NZ_JANWOI010000001.1"/>
</dbReference>
<dbReference type="NCBIfam" id="TIGR00858">
    <property type="entry name" value="bioF"/>
    <property type="match status" value="1"/>
</dbReference>
<evidence type="ECO:0000256" key="6">
    <source>
        <dbReference type="ARBA" id="ARBA00022756"/>
    </source>
</evidence>
<dbReference type="PROSITE" id="PS00599">
    <property type="entry name" value="AA_TRANSFER_CLASS_2"/>
    <property type="match status" value="1"/>
</dbReference>
<accession>A0A9X3Z5X3</accession>
<comment type="pathway">
    <text evidence="2 10">Cofactor biosynthesis; biotin biosynthesis.</text>
</comment>
<dbReference type="GO" id="GO:0009102">
    <property type="term" value="P:biotin biosynthetic process"/>
    <property type="evidence" value="ECO:0007669"/>
    <property type="project" value="UniProtKB-UniRule"/>
</dbReference>
<dbReference type="InterPro" id="IPR004723">
    <property type="entry name" value="AONS_Archaea/Proteobacteria"/>
</dbReference>
<evidence type="ECO:0000256" key="1">
    <source>
        <dbReference type="ARBA" id="ARBA00001933"/>
    </source>
</evidence>